<proteinExistence type="predicted"/>
<name>A0AA88A7P0_FICCA</name>
<dbReference type="AlphaFoldDB" id="A0AA88A7P0"/>
<protein>
    <submittedName>
        <fullName evidence="1">Uncharacterized protein</fullName>
    </submittedName>
</protein>
<accession>A0AA88A7P0</accession>
<comment type="caution">
    <text evidence="1">The sequence shown here is derived from an EMBL/GenBank/DDBJ whole genome shotgun (WGS) entry which is preliminary data.</text>
</comment>
<evidence type="ECO:0000313" key="1">
    <source>
        <dbReference type="EMBL" id="GMN47225.1"/>
    </source>
</evidence>
<dbReference type="EMBL" id="BTGU01000025">
    <property type="protein sequence ID" value="GMN47225.1"/>
    <property type="molecule type" value="Genomic_DNA"/>
</dbReference>
<reference evidence="1" key="1">
    <citation type="submission" date="2023-07" db="EMBL/GenBank/DDBJ databases">
        <title>draft genome sequence of fig (Ficus carica).</title>
        <authorList>
            <person name="Takahashi T."/>
            <person name="Nishimura K."/>
        </authorList>
    </citation>
    <scope>NUCLEOTIDE SEQUENCE</scope>
</reference>
<gene>
    <name evidence="1" type="ORF">TIFTF001_016399</name>
</gene>
<keyword evidence="2" id="KW-1185">Reference proteome</keyword>
<evidence type="ECO:0000313" key="2">
    <source>
        <dbReference type="Proteomes" id="UP001187192"/>
    </source>
</evidence>
<dbReference type="Proteomes" id="UP001187192">
    <property type="component" value="Unassembled WGS sequence"/>
</dbReference>
<organism evidence="1 2">
    <name type="scientific">Ficus carica</name>
    <name type="common">Common fig</name>
    <dbReference type="NCBI Taxonomy" id="3494"/>
    <lineage>
        <taxon>Eukaryota</taxon>
        <taxon>Viridiplantae</taxon>
        <taxon>Streptophyta</taxon>
        <taxon>Embryophyta</taxon>
        <taxon>Tracheophyta</taxon>
        <taxon>Spermatophyta</taxon>
        <taxon>Magnoliopsida</taxon>
        <taxon>eudicotyledons</taxon>
        <taxon>Gunneridae</taxon>
        <taxon>Pentapetalae</taxon>
        <taxon>rosids</taxon>
        <taxon>fabids</taxon>
        <taxon>Rosales</taxon>
        <taxon>Moraceae</taxon>
        <taxon>Ficeae</taxon>
        <taxon>Ficus</taxon>
    </lineage>
</organism>
<sequence>MAPFGRPVQTEKEPFSLNRSPLASQFGLKWPLTRYTVNPDGWTVHPRSPAHLPPPSRLLFANIVDVHAGAPCAVACCQLLCSLLLHPIHRRLLSKRSG</sequence>